<keyword evidence="3" id="KW-1185">Reference proteome</keyword>
<evidence type="ECO:0000313" key="2">
    <source>
        <dbReference type="EMBL" id="CAG9113825.1"/>
    </source>
</evidence>
<dbReference type="SUPFAM" id="SSF50729">
    <property type="entry name" value="PH domain-like"/>
    <property type="match status" value="1"/>
</dbReference>
<protein>
    <submittedName>
        <fullName evidence="2">(diamondback moth) hypothetical protein</fullName>
    </submittedName>
</protein>
<dbReference type="Pfam" id="PF17787">
    <property type="entry name" value="PH_14"/>
    <property type="match status" value="1"/>
</dbReference>
<dbReference type="EMBL" id="CAJHNJ030000015">
    <property type="protein sequence ID" value="CAG9113825.1"/>
    <property type="molecule type" value="Genomic_DNA"/>
</dbReference>
<dbReference type="Gene3D" id="2.30.29.240">
    <property type="match status" value="1"/>
</dbReference>
<gene>
    <name evidence="2" type="ORF">PLXY2_LOCUS5358</name>
</gene>
<comment type="caution">
    <text evidence="2">The sequence shown here is derived from an EMBL/GenBank/DDBJ whole genome shotgun (WGS) entry which is preliminary data.</text>
</comment>
<evidence type="ECO:0000313" key="3">
    <source>
        <dbReference type="Proteomes" id="UP000653454"/>
    </source>
</evidence>
<proteinExistence type="predicted"/>
<evidence type="ECO:0000259" key="1">
    <source>
        <dbReference type="Pfam" id="PF17787"/>
    </source>
</evidence>
<dbReference type="AlphaFoldDB" id="A0A8S4EEI8"/>
<accession>A0A8S4EEI8</accession>
<reference evidence="2" key="1">
    <citation type="submission" date="2020-11" db="EMBL/GenBank/DDBJ databases">
        <authorList>
            <person name="Whiteford S."/>
        </authorList>
    </citation>
    <scope>NUCLEOTIDE SEQUENCE</scope>
</reference>
<name>A0A8S4EEI8_PLUXY</name>
<dbReference type="Proteomes" id="UP000653454">
    <property type="component" value="Unassembled WGS sequence"/>
</dbReference>
<organism evidence="2 3">
    <name type="scientific">Plutella xylostella</name>
    <name type="common">Diamondback moth</name>
    <name type="synonym">Plutella maculipennis</name>
    <dbReference type="NCBI Taxonomy" id="51655"/>
    <lineage>
        <taxon>Eukaryota</taxon>
        <taxon>Metazoa</taxon>
        <taxon>Ecdysozoa</taxon>
        <taxon>Arthropoda</taxon>
        <taxon>Hexapoda</taxon>
        <taxon>Insecta</taxon>
        <taxon>Pterygota</taxon>
        <taxon>Neoptera</taxon>
        <taxon>Endopterygota</taxon>
        <taxon>Lepidoptera</taxon>
        <taxon>Glossata</taxon>
        <taxon>Ditrysia</taxon>
        <taxon>Yponomeutoidea</taxon>
        <taxon>Plutellidae</taxon>
        <taxon>Plutella</taxon>
    </lineage>
</organism>
<sequence>MFLRCLYPVGSQVKLMAFSLVKESGAGVPVTLRVDARGFFLYWTDQNHEVELLELACVRDVRTGPHAKVPKSRIDIDEGSLLISEGGGGGVTSLCR</sequence>
<feature type="domain" description="PLC-beta PH" evidence="1">
    <location>
        <begin position="24"/>
        <end position="72"/>
    </location>
</feature>
<dbReference type="InterPro" id="IPR037862">
    <property type="entry name" value="PLC-beta_PH"/>
</dbReference>